<dbReference type="Proteomes" id="UP000555003">
    <property type="component" value="Unassembled WGS sequence"/>
</dbReference>
<comment type="subcellular location">
    <subcellularLocation>
        <location evidence="1">Endomembrane system</location>
        <topology evidence="1">Multi-pass membrane protein</topology>
    </subcellularLocation>
</comment>
<keyword evidence="2 7" id="KW-0813">Transport</keyword>
<proteinExistence type="inferred from homology"/>
<dbReference type="PANTHER" id="PTHR45665:SF9">
    <property type="entry name" value="AQUAPORIN-8"/>
    <property type="match status" value="1"/>
</dbReference>
<dbReference type="PROSITE" id="PS00221">
    <property type="entry name" value="MIP"/>
    <property type="match status" value="1"/>
</dbReference>
<keyword evidence="3 7" id="KW-0812">Transmembrane</keyword>
<comment type="similarity">
    <text evidence="7">Belongs to the MIP/aquaporin (TC 1.A.8) family.</text>
</comment>
<evidence type="ECO:0000256" key="7">
    <source>
        <dbReference type="RuleBase" id="RU000477"/>
    </source>
</evidence>
<evidence type="ECO:0000256" key="3">
    <source>
        <dbReference type="ARBA" id="ARBA00022692"/>
    </source>
</evidence>
<dbReference type="PRINTS" id="PR00783">
    <property type="entry name" value="MINTRINSICP"/>
</dbReference>
<dbReference type="EMBL" id="JACJIS010000002">
    <property type="protein sequence ID" value="MBA9074401.1"/>
    <property type="molecule type" value="Genomic_DNA"/>
</dbReference>
<feature type="transmembrane region" description="Helical" evidence="8">
    <location>
        <begin position="216"/>
        <end position="239"/>
    </location>
</feature>
<dbReference type="InterPro" id="IPR023271">
    <property type="entry name" value="Aquaporin-like"/>
</dbReference>
<dbReference type="InterPro" id="IPR034294">
    <property type="entry name" value="Aquaporin_transptr"/>
</dbReference>
<evidence type="ECO:0000256" key="1">
    <source>
        <dbReference type="ARBA" id="ARBA00004127"/>
    </source>
</evidence>
<keyword evidence="5 8" id="KW-1133">Transmembrane helix</keyword>
<sequence>MRLTAFADRHKNTIHTIQLRSLLAEFTGTFLLTFFAVAASAVVGFQDAFLNQILACLSIGGITFLTTFFLYSVSGSHFNPAVSVGFFIANRIGFSKLVAYICTHIISGLLATLLVFFLFSDNRNDSILLFSKPVVPYHPESLMLSSVCQSVMMFIVLLFFLGLTYLQKGRLYMATFMAIAIGIATFVNLSITSYPLNPAMTAGELLLFRKHEILDAVIVWLSPFAGACMAGIIYFITFIRPVH</sequence>
<keyword evidence="6 8" id="KW-0472">Membrane</keyword>
<evidence type="ECO:0000313" key="10">
    <source>
        <dbReference type="Proteomes" id="UP000555003"/>
    </source>
</evidence>
<keyword evidence="10" id="KW-1185">Reference proteome</keyword>
<evidence type="ECO:0000256" key="2">
    <source>
        <dbReference type="ARBA" id="ARBA00022448"/>
    </source>
</evidence>
<dbReference type="PANTHER" id="PTHR45665">
    <property type="entry name" value="AQUAPORIN-8"/>
    <property type="match status" value="1"/>
</dbReference>
<name>A0ABR6DRR6_9FLAO</name>
<dbReference type="Pfam" id="PF00230">
    <property type="entry name" value="MIP"/>
    <property type="match status" value="1"/>
</dbReference>
<evidence type="ECO:0000256" key="4">
    <source>
        <dbReference type="ARBA" id="ARBA00022737"/>
    </source>
</evidence>
<dbReference type="SUPFAM" id="SSF81338">
    <property type="entry name" value="Aquaporin-like"/>
    <property type="match status" value="1"/>
</dbReference>
<feature type="transmembrane region" description="Helical" evidence="8">
    <location>
        <begin position="142"/>
        <end position="166"/>
    </location>
</feature>
<reference evidence="9 10" key="1">
    <citation type="submission" date="2020-08" db="EMBL/GenBank/DDBJ databases">
        <title>Genomic Encyclopedia of Type Strains, Phase IV (KMG-IV): sequencing the most valuable type-strain genomes for metagenomic binning, comparative biology and taxonomic classification.</title>
        <authorList>
            <person name="Goeker M."/>
        </authorList>
    </citation>
    <scope>NUCLEOTIDE SEQUENCE [LARGE SCALE GENOMIC DNA]</scope>
    <source>
        <strain evidence="9 10">DSM 100397</strain>
    </source>
</reference>
<protein>
    <submittedName>
        <fullName evidence="9">Aquaporin Z</fullName>
    </submittedName>
</protein>
<accession>A0ABR6DRR6</accession>
<gene>
    <name evidence="9" type="ORF">GGR22_002568</name>
</gene>
<feature type="transmembrane region" description="Helical" evidence="8">
    <location>
        <begin position="49"/>
        <end position="71"/>
    </location>
</feature>
<feature type="transmembrane region" description="Helical" evidence="8">
    <location>
        <begin position="97"/>
        <end position="119"/>
    </location>
</feature>
<organism evidence="9 10">
    <name type="scientific">Flavobacterium gossypii</name>
    <dbReference type="NCBI Taxonomy" id="1646119"/>
    <lineage>
        <taxon>Bacteria</taxon>
        <taxon>Pseudomonadati</taxon>
        <taxon>Bacteroidota</taxon>
        <taxon>Flavobacteriia</taxon>
        <taxon>Flavobacteriales</taxon>
        <taxon>Flavobacteriaceae</taxon>
        <taxon>Flavobacterium</taxon>
    </lineage>
</organism>
<dbReference type="InterPro" id="IPR022357">
    <property type="entry name" value="MIP_CS"/>
</dbReference>
<feature type="transmembrane region" description="Helical" evidence="8">
    <location>
        <begin position="173"/>
        <end position="196"/>
    </location>
</feature>
<evidence type="ECO:0000256" key="5">
    <source>
        <dbReference type="ARBA" id="ARBA00022989"/>
    </source>
</evidence>
<feature type="transmembrane region" description="Helical" evidence="8">
    <location>
        <begin position="21"/>
        <end position="43"/>
    </location>
</feature>
<dbReference type="InterPro" id="IPR000425">
    <property type="entry name" value="MIP"/>
</dbReference>
<evidence type="ECO:0000256" key="8">
    <source>
        <dbReference type="SAM" id="Phobius"/>
    </source>
</evidence>
<comment type="caution">
    <text evidence="9">The sequence shown here is derived from an EMBL/GenBank/DDBJ whole genome shotgun (WGS) entry which is preliminary data.</text>
</comment>
<keyword evidence="4" id="KW-0677">Repeat</keyword>
<evidence type="ECO:0000313" key="9">
    <source>
        <dbReference type="EMBL" id="MBA9074401.1"/>
    </source>
</evidence>
<dbReference type="RefSeq" id="WP_182493950.1">
    <property type="nucleotide sequence ID" value="NZ_JACJIS010000002.1"/>
</dbReference>
<dbReference type="Gene3D" id="1.20.1080.10">
    <property type="entry name" value="Glycerol uptake facilitator protein"/>
    <property type="match status" value="1"/>
</dbReference>
<evidence type="ECO:0000256" key="6">
    <source>
        <dbReference type="ARBA" id="ARBA00023136"/>
    </source>
</evidence>